<accession>A0A0B5ENN7</accession>
<dbReference type="EMBL" id="CP010519">
    <property type="protein sequence ID" value="AJE83229.1"/>
    <property type="molecule type" value="Genomic_DNA"/>
</dbReference>
<dbReference type="AlphaFoldDB" id="A0A0B5ENN7"/>
<name>A0A0B5ENN7_STRA4</name>
<keyword evidence="2" id="KW-1185">Reference proteome</keyword>
<reference evidence="1 2" key="1">
    <citation type="submission" date="2015-01" db="EMBL/GenBank/DDBJ databases">
        <title>Enhanced salinomycin production by adjusting the supply of polyketide extender units in Streptomyce albus DSM 41398.</title>
        <authorList>
            <person name="Lu C."/>
        </authorList>
    </citation>
    <scope>NUCLEOTIDE SEQUENCE [LARGE SCALE GENOMIC DNA]</scope>
    <source>
        <strain evidence="2">ATCC 21838 / DSM 41398 / FERM P-419 / JCM 4703 / NBRC 107858</strain>
    </source>
</reference>
<gene>
    <name evidence="1" type="ORF">SLNWT_2853</name>
</gene>
<dbReference type="KEGG" id="sals:SLNWT_2853"/>
<proteinExistence type="predicted"/>
<evidence type="ECO:0000313" key="1">
    <source>
        <dbReference type="EMBL" id="AJE83229.1"/>
    </source>
</evidence>
<organism evidence="1 2">
    <name type="scientific">Streptomyces albus (strain ATCC 21838 / DSM 41398 / FERM P-419 / JCM 4703 / NBRC 107858)</name>
    <dbReference type="NCBI Taxonomy" id="1081613"/>
    <lineage>
        <taxon>Bacteria</taxon>
        <taxon>Bacillati</taxon>
        <taxon>Actinomycetota</taxon>
        <taxon>Actinomycetes</taxon>
        <taxon>Kitasatosporales</taxon>
        <taxon>Streptomycetaceae</taxon>
        <taxon>Streptomyces</taxon>
    </lineage>
</organism>
<dbReference type="Proteomes" id="UP000031523">
    <property type="component" value="Chromosome"/>
</dbReference>
<protein>
    <submittedName>
        <fullName evidence="1">Uncharacterized protein</fullName>
    </submittedName>
</protein>
<sequence length="38" mass="3995">MVRGDGSPPQVSVVRAPASSGCRAHLLPPRSWTVTYAS</sequence>
<evidence type="ECO:0000313" key="2">
    <source>
        <dbReference type="Proteomes" id="UP000031523"/>
    </source>
</evidence>